<proteinExistence type="predicted"/>
<name>A0AAI8QCV7_9BRAD</name>
<dbReference type="KEGG" id="brs:S23_38380"/>
<feature type="coiled-coil region" evidence="1">
    <location>
        <begin position="61"/>
        <end position="88"/>
    </location>
</feature>
<sequence length="110" mass="11869">MAQVIDEADYRRRLDALDSSNISLGDEVSDIGAGWSGLLDPSQFGSDNIGTGPLNARKNILQAKQEALRHARKELIKAIRAADDAQRAASLLPIEVEQIVTGSSDELIKV</sequence>
<dbReference type="RefSeq" id="WP_015686320.1">
    <property type="nucleotide sequence ID" value="NC_017082.1"/>
</dbReference>
<reference evidence="2 3" key="1">
    <citation type="journal article" date="2012" name="Microbes Environ.">
        <title>Complete genome sequence of Bradyrhizobium sp. S23321: insights into symbiosis evolution in soil oligotrophs.</title>
        <authorList>
            <person name="Okubo T."/>
            <person name="Tsukui T."/>
            <person name="Maita H."/>
            <person name="Okamoto S."/>
            <person name="Oshima K."/>
            <person name="Fujisawa T."/>
            <person name="Saito A."/>
            <person name="Futamata H."/>
            <person name="Hattori R."/>
            <person name="Shimomura Y."/>
            <person name="Haruta S."/>
            <person name="Morimoto S."/>
            <person name="Wang Y."/>
            <person name="Sakai Y."/>
            <person name="Hattori M."/>
            <person name="Aizawa S."/>
            <person name="Nagashima K.V.P."/>
            <person name="Masuda S."/>
            <person name="Hattori T."/>
            <person name="Yamashita A."/>
            <person name="Bao Z."/>
            <person name="Hayatsu M."/>
            <person name="Kajiya-Kanegae H."/>
            <person name="Yoshinaga I."/>
            <person name="Sakamoto K."/>
            <person name="Toyota K."/>
            <person name="Nakao M."/>
            <person name="Kohara M."/>
            <person name="Anda M."/>
            <person name="Niwa R."/>
            <person name="Jung-Hwan P."/>
            <person name="Sameshima-Saito R."/>
            <person name="Tokuda S."/>
            <person name="Yamamoto S."/>
            <person name="Yamamoto S."/>
            <person name="Yokoyama T."/>
            <person name="Akutsu T."/>
            <person name="Nakamura Y."/>
            <person name="Nakahira-Yanaka Y."/>
            <person name="Takada Hoshino Y."/>
            <person name="Hirakawa H."/>
            <person name="Mitsui H."/>
            <person name="Terasawa K."/>
            <person name="Itakura M."/>
            <person name="Sato S."/>
            <person name="Ikeda-Ohtsubo W."/>
            <person name="Sakakura N."/>
            <person name="Kaminuma E."/>
            <person name="Minamisawa K."/>
        </authorList>
    </citation>
    <scope>NUCLEOTIDE SEQUENCE [LARGE SCALE GENOMIC DNA]</scope>
    <source>
        <strain evidence="2 3">S23321</strain>
    </source>
</reference>
<keyword evidence="3" id="KW-1185">Reference proteome</keyword>
<evidence type="ECO:0000313" key="3">
    <source>
        <dbReference type="Proteomes" id="UP000007886"/>
    </source>
</evidence>
<accession>A0AAI8QCV7</accession>
<dbReference type="AlphaFoldDB" id="A0AAI8QCV7"/>
<organism evidence="2 3">
    <name type="scientific">Bradyrhizobium cosmicum</name>
    <dbReference type="NCBI Taxonomy" id="1404864"/>
    <lineage>
        <taxon>Bacteria</taxon>
        <taxon>Pseudomonadati</taxon>
        <taxon>Pseudomonadota</taxon>
        <taxon>Alphaproteobacteria</taxon>
        <taxon>Hyphomicrobiales</taxon>
        <taxon>Nitrobacteraceae</taxon>
        <taxon>Bradyrhizobium</taxon>
    </lineage>
</organism>
<dbReference type="EMBL" id="AP012279">
    <property type="protein sequence ID" value="BAL77033.1"/>
    <property type="molecule type" value="Genomic_DNA"/>
</dbReference>
<protein>
    <submittedName>
        <fullName evidence="2">Uncharacterized protein</fullName>
    </submittedName>
</protein>
<gene>
    <name evidence="2" type="ORF">S23_38380</name>
</gene>
<dbReference type="Proteomes" id="UP000007886">
    <property type="component" value="Chromosome"/>
</dbReference>
<evidence type="ECO:0000313" key="2">
    <source>
        <dbReference type="EMBL" id="BAL77033.1"/>
    </source>
</evidence>
<keyword evidence="1" id="KW-0175">Coiled coil</keyword>
<evidence type="ECO:0000256" key="1">
    <source>
        <dbReference type="SAM" id="Coils"/>
    </source>
</evidence>